<keyword evidence="3" id="KW-0418">Kinase</keyword>
<gene>
    <name evidence="3" type="primary">pkn1_3</name>
    <name evidence="3" type="ORF">AC2117_02319</name>
</gene>
<dbReference type="PANTHER" id="PTHR23150:SF19">
    <property type="entry name" value="FORMYLGLYCINE-GENERATING ENZYME"/>
    <property type="match status" value="1"/>
</dbReference>
<dbReference type="EMBL" id="LS999521">
    <property type="protein sequence ID" value="VAX45132.1"/>
    <property type="molecule type" value="Genomic_DNA"/>
</dbReference>
<dbReference type="InterPro" id="IPR042095">
    <property type="entry name" value="SUMF_sf"/>
</dbReference>
<sequence precursor="true">MMKRNIAVVLFSSLALSACAKSSETNHKSSKLSPELQQKIQQLVEKTKKNMIFVEGGSYLMGDFGLATPELEKMVPNSMAVKNPKGNTEKPANQPFSPGDNNKILHKVTLSSFNMNAYKTTLEDFNIFTAATGQNESADNKRYNQKIAHEIATGMAWQQAKDYCQWLGQQVGTPMDLPSEAQWEYVARNKGQYTLFATNTGHIEEGKNLWSMEQYDQYIEKNSPSTAVNIPVLGKTPSNPLGFYDLVTNNYEWMNDWYDKYYYKHSPIDNPTGPKTGTEKVLRSTSPMGADNLMMADGINIARTKALPTPNEESKTKYRLYSARCVANVPQPIK</sequence>
<feature type="signal peptide" evidence="1">
    <location>
        <begin position="1"/>
        <end position="20"/>
    </location>
</feature>
<proteinExistence type="predicted"/>
<keyword evidence="1" id="KW-0732">Signal</keyword>
<dbReference type="AlphaFoldDB" id="A0A446ZKT9"/>
<dbReference type="PANTHER" id="PTHR23150">
    <property type="entry name" value="SULFATASE MODIFYING FACTOR 1, 2"/>
    <property type="match status" value="1"/>
</dbReference>
<dbReference type="RefSeq" id="WP_133974268.1">
    <property type="nucleotide sequence ID" value="NZ_LS999521.1"/>
</dbReference>
<keyword evidence="3" id="KW-0808">Transferase</keyword>
<reference evidence="3 4" key="1">
    <citation type="submission" date="2018-08" db="EMBL/GenBank/DDBJ databases">
        <authorList>
            <person name="Gonzaga-Molto A."/>
        </authorList>
    </citation>
    <scope>NUCLEOTIDE SEQUENCE [LARGE SCALE GENOMIC DNA]</scope>
    <source>
        <strain evidence="3">Acinetobacter calcoaceticus str. 2117</strain>
    </source>
</reference>
<dbReference type="Gene3D" id="3.90.1580.10">
    <property type="entry name" value="paralog of FGE (formylglycine-generating enzyme)"/>
    <property type="match status" value="1"/>
</dbReference>
<dbReference type="InterPro" id="IPR016187">
    <property type="entry name" value="CTDL_fold"/>
</dbReference>
<feature type="chain" id="PRO_5019055315" evidence="1">
    <location>
        <begin position="21"/>
        <end position="334"/>
    </location>
</feature>
<dbReference type="Pfam" id="PF03781">
    <property type="entry name" value="FGE-sulfatase"/>
    <property type="match status" value="1"/>
</dbReference>
<evidence type="ECO:0000313" key="4">
    <source>
        <dbReference type="Proteomes" id="UP000294355"/>
    </source>
</evidence>
<accession>A0A446ZKT9</accession>
<dbReference type="Proteomes" id="UP000294355">
    <property type="component" value="Chromosome"/>
</dbReference>
<dbReference type="EC" id="2.7.11.1" evidence="3"/>
<evidence type="ECO:0000256" key="1">
    <source>
        <dbReference type="SAM" id="SignalP"/>
    </source>
</evidence>
<dbReference type="OrthoDB" id="9768004at2"/>
<name>A0A446ZKT9_ACICA</name>
<evidence type="ECO:0000259" key="2">
    <source>
        <dbReference type="Pfam" id="PF03781"/>
    </source>
</evidence>
<organism evidence="3 4">
    <name type="scientific">Acinetobacter calcoaceticus</name>
    <dbReference type="NCBI Taxonomy" id="471"/>
    <lineage>
        <taxon>Bacteria</taxon>
        <taxon>Pseudomonadati</taxon>
        <taxon>Pseudomonadota</taxon>
        <taxon>Gammaproteobacteria</taxon>
        <taxon>Moraxellales</taxon>
        <taxon>Moraxellaceae</taxon>
        <taxon>Acinetobacter</taxon>
        <taxon>Acinetobacter calcoaceticus/baumannii complex</taxon>
    </lineage>
</organism>
<dbReference type="GO" id="GO:0004674">
    <property type="term" value="F:protein serine/threonine kinase activity"/>
    <property type="evidence" value="ECO:0007669"/>
    <property type="project" value="UniProtKB-EC"/>
</dbReference>
<protein>
    <submittedName>
        <fullName evidence="3">Serine/threonine-protein kinase pkn1</fullName>
        <ecNumber evidence="3">2.7.11.1</ecNumber>
    </submittedName>
</protein>
<feature type="domain" description="Sulfatase-modifying factor enzyme-like" evidence="2">
    <location>
        <begin position="49"/>
        <end position="286"/>
    </location>
</feature>
<evidence type="ECO:0000313" key="3">
    <source>
        <dbReference type="EMBL" id="VAX45132.1"/>
    </source>
</evidence>
<dbReference type="GO" id="GO:0120147">
    <property type="term" value="F:formylglycine-generating oxidase activity"/>
    <property type="evidence" value="ECO:0007669"/>
    <property type="project" value="TreeGrafter"/>
</dbReference>
<dbReference type="InterPro" id="IPR051043">
    <property type="entry name" value="Sulfatase_Mod_Factor_Kinase"/>
</dbReference>
<dbReference type="InterPro" id="IPR005532">
    <property type="entry name" value="SUMF_dom"/>
</dbReference>
<dbReference type="SUPFAM" id="SSF56436">
    <property type="entry name" value="C-type lectin-like"/>
    <property type="match status" value="1"/>
</dbReference>
<dbReference type="PROSITE" id="PS51257">
    <property type="entry name" value="PROKAR_LIPOPROTEIN"/>
    <property type="match status" value="1"/>
</dbReference>